<evidence type="ECO:0000256" key="7">
    <source>
        <dbReference type="ARBA" id="ARBA00023010"/>
    </source>
</evidence>
<accession>A0ABV5T752</accession>
<evidence type="ECO:0000313" key="11">
    <source>
        <dbReference type="EMBL" id="MFB9674265.1"/>
    </source>
</evidence>
<feature type="region of interest" description="Disordered" evidence="10">
    <location>
        <begin position="43"/>
        <end position="73"/>
    </location>
</feature>
<keyword evidence="2 9" id="KW-0813">Transport</keyword>
<keyword evidence="7 9" id="KW-0811">Translocation</keyword>
<dbReference type="Proteomes" id="UP001589610">
    <property type="component" value="Unassembled WGS sequence"/>
</dbReference>
<comment type="subcellular location">
    <subcellularLocation>
        <location evidence="1 9">Cell membrane</location>
        <topology evidence="1 9">Single-pass membrane protein</topology>
    </subcellularLocation>
</comment>
<evidence type="ECO:0000256" key="10">
    <source>
        <dbReference type="SAM" id="MobiDB-lite"/>
    </source>
</evidence>
<dbReference type="InterPro" id="IPR006312">
    <property type="entry name" value="TatA/E"/>
</dbReference>
<name>A0ABV5T752_9ACTN</name>
<dbReference type="PRINTS" id="PR01506">
    <property type="entry name" value="TATBPROTEIN"/>
</dbReference>
<dbReference type="InterPro" id="IPR003369">
    <property type="entry name" value="TatA/B/E"/>
</dbReference>
<evidence type="ECO:0000256" key="5">
    <source>
        <dbReference type="ARBA" id="ARBA00022927"/>
    </source>
</evidence>
<sequence>MADLGLPELLIIVAVFILLFGSAKLPDAARSVGRSLRVFKTEVNRPDDVPPPPGEADGTGGPDEGRPPPVARS</sequence>
<dbReference type="RefSeq" id="WP_386153639.1">
    <property type="nucleotide sequence ID" value="NZ_JBHMBS010000001.1"/>
</dbReference>
<evidence type="ECO:0000256" key="3">
    <source>
        <dbReference type="ARBA" id="ARBA00022475"/>
    </source>
</evidence>
<dbReference type="PANTHER" id="PTHR42982:SF8">
    <property type="entry name" value="SEC-INDEPENDENT PROTEIN TRANSLOCASE PROTEIN TATA"/>
    <property type="match status" value="1"/>
</dbReference>
<keyword evidence="5 9" id="KW-0653">Protein transport</keyword>
<organism evidence="11 12">
    <name type="scientific">Streptosporangium vulgare</name>
    <dbReference type="NCBI Taxonomy" id="46190"/>
    <lineage>
        <taxon>Bacteria</taxon>
        <taxon>Bacillati</taxon>
        <taxon>Actinomycetota</taxon>
        <taxon>Actinomycetes</taxon>
        <taxon>Streptosporangiales</taxon>
        <taxon>Streptosporangiaceae</taxon>
        <taxon>Streptosporangium</taxon>
    </lineage>
</organism>
<evidence type="ECO:0000256" key="6">
    <source>
        <dbReference type="ARBA" id="ARBA00022989"/>
    </source>
</evidence>
<protein>
    <recommendedName>
        <fullName evidence="9">Sec-independent protein translocase protein TatA</fullName>
    </recommendedName>
</protein>
<dbReference type="PANTHER" id="PTHR42982">
    <property type="entry name" value="SEC-INDEPENDENT PROTEIN TRANSLOCASE PROTEIN TATA"/>
    <property type="match status" value="1"/>
</dbReference>
<evidence type="ECO:0000256" key="9">
    <source>
        <dbReference type="HAMAP-Rule" id="MF_00236"/>
    </source>
</evidence>
<keyword evidence="6 9" id="KW-1133">Transmembrane helix</keyword>
<proteinExistence type="inferred from homology"/>
<dbReference type="Pfam" id="PF02416">
    <property type="entry name" value="TatA_B_E"/>
    <property type="match status" value="1"/>
</dbReference>
<comment type="similarity">
    <text evidence="9">Belongs to the TatA/E family.</text>
</comment>
<keyword evidence="8 9" id="KW-0472">Membrane</keyword>
<comment type="caution">
    <text evidence="11">The sequence shown here is derived from an EMBL/GenBank/DDBJ whole genome shotgun (WGS) entry which is preliminary data.</text>
</comment>
<keyword evidence="3 9" id="KW-1003">Cell membrane</keyword>
<dbReference type="Gene3D" id="1.20.5.3310">
    <property type="match status" value="1"/>
</dbReference>
<reference evidence="11 12" key="1">
    <citation type="submission" date="2024-09" db="EMBL/GenBank/DDBJ databases">
        <authorList>
            <person name="Sun Q."/>
            <person name="Mori K."/>
        </authorList>
    </citation>
    <scope>NUCLEOTIDE SEQUENCE [LARGE SCALE GENOMIC DNA]</scope>
    <source>
        <strain evidence="11 12">JCM 3028</strain>
    </source>
</reference>
<gene>
    <name evidence="9" type="primary">tatA</name>
    <name evidence="11" type="ORF">ACFFRH_02090</name>
</gene>
<dbReference type="HAMAP" id="MF_00236">
    <property type="entry name" value="TatA_E"/>
    <property type="match status" value="1"/>
</dbReference>
<evidence type="ECO:0000256" key="8">
    <source>
        <dbReference type="ARBA" id="ARBA00023136"/>
    </source>
</evidence>
<comment type="function">
    <text evidence="9">Part of the twin-arginine translocation (Tat) system that transports large folded proteins containing a characteristic twin-arginine motif in their signal peptide across membranes. TatA could form the protein-conducting channel of the Tat system.</text>
</comment>
<evidence type="ECO:0000313" key="12">
    <source>
        <dbReference type="Proteomes" id="UP001589610"/>
    </source>
</evidence>
<keyword evidence="12" id="KW-1185">Reference proteome</keyword>
<keyword evidence="4 9" id="KW-0812">Transmembrane</keyword>
<evidence type="ECO:0000256" key="4">
    <source>
        <dbReference type="ARBA" id="ARBA00022692"/>
    </source>
</evidence>
<evidence type="ECO:0000256" key="2">
    <source>
        <dbReference type="ARBA" id="ARBA00022448"/>
    </source>
</evidence>
<comment type="subunit">
    <text evidence="9">The Tat system comprises two distinct complexes: a TatABC complex, containing multiple copies of TatA, TatB and TatC subunits, and a separate TatA complex, containing only TatA subunits. Substrates initially bind to the TatABC complex, which probably triggers association of the separate TatA complex to form the active translocon.</text>
</comment>
<evidence type="ECO:0000256" key="1">
    <source>
        <dbReference type="ARBA" id="ARBA00004162"/>
    </source>
</evidence>
<dbReference type="EMBL" id="JBHMBS010000001">
    <property type="protein sequence ID" value="MFB9674265.1"/>
    <property type="molecule type" value="Genomic_DNA"/>
</dbReference>